<evidence type="ECO:0000256" key="5">
    <source>
        <dbReference type="ARBA" id="ARBA00022679"/>
    </source>
</evidence>
<dbReference type="EC" id="2.3.2.27" evidence="4"/>
<keyword evidence="5" id="KW-0808">Transferase</keyword>
<dbReference type="GO" id="GO:0061630">
    <property type="term" value="F:ubiquitin protein ligase activity"/>
    <property type="evidence" value="ECO:0007669"/>
    <property type="project" value="UniProtKB-EC"/>
</dbReference>
<protein>
    <recommendedName>
        <fullName evidence="4">RING-type E3 ubiquitin transferase</fullName>
        <ecNumber evidence="4">2.3.2.27</ecNumber>
    </recommendedName>
</protein>
<dbReference type="GO" id="GO:0012505">
    <property type="term" value="C:endomembrane system"/>
    <property type="evidence" value="ECO:0007669"/>
    <property type="project" value="UniProtKB-SubCell"/>
</dbReference>
<dbReference type="SMART" id="SM00184">
    <property type="entry name" value="RING"/>
    <property type="match status" value="1"/>
</dbReference>
<feature type="transmembrane region" description="Helical" evidence="15">
    <location>
        <begin position="101"/>
        <end position="124"/>
    </location>
</feature>
<evidence type="ECO:0000313" key="18">
    <source>
        <dbReference type="Proteomes" id="UP000664859"/>
    </source>
</evidence>
<dbReference type="Gene3D" id="3.30.40.10">
    <property type="entry name" value="Zinc/RING finger domain, C3HC4 (zinc finger)"/>
    <property type="match status" value="1"/>
</dbReference>
<dbReference type="InterPro" id="IPR050731">
    <property type="entry name" value="HRD1_E3_ubiq-ligases"/>
</dbReference>
<dbReference type="Proteomes" id="UP000664859">
    <property type="component" value="Unassembled WGS sequence"/>
</dbReference>
<feature type="transmembrane region" description="Helical" evidence="15">
    <location>
        <begin position="20"/>
        <end position="40"/>
    </location>
</feature>
<dbReference type="Pfam" id="PF11145">
    <property type="entry name" value="DUF2921"/>
    <property type="match status" value="1"/>
</dbReference>
<evidence type="ECO:0000256" key="9">
    <source>
        <dbReference type="ARBA" id="ARBA00022771"/>
    </source>
</evidence>
<evidence type="ECO:0000256" key="14">
    <source>
        <dbReference type="PROSITE-ProRule" id="PRU00175"/>
    </source>
</evidence>
<dbReference type="SUPFAM" id="SSF57850">
    <property type="entry name" value="RING/U-box"/>
    <property type="match status" value="1"/>
</dbReference>
<name>A0A835Z9L2_9STRA</name>
<dbReference type="EMBL" id="JAFCMP010000075">
    <property type="protein sequence ID" value="KAG5188182.1"/>
    <property type="molecule type" value="Genomic_DNA"/>
</dbReference>
<comment type="caution">
    <text evidence="17">The sequence shown here is derived from an EMBL/GenBank/DDBJ whole genome shotgun (WGS) entry which is preliminary data.</text>
</comment>
<evidence type="ECO:0000256" key="1">
    <source>
        <dbReference type="ARBA" id="ARBA00000900"/>
    </source>
</evidence>
<feature type="domain" description="RING-type" evidence="16">
    <location>
        <begin position="247"/>
        <end position="289"/>
    </location>
</feature>
<keyword evidence="18" id="KW-1185">Reference proteome</keyword>
<evidence type="ECO:0000256" key="15">
    <source>
        <dbReference type="SAM" id="Phobius"/>
    </source>
</evidence>
<feature type="transmembrane region" description="Helical" evidence="15">
    <location>
        <begin position="181"/>
        <end position="198"/>
    </location>
</feature>
<dbReference type="AlphaFoldDB" id="A0A835Z9L2"/>
<evidence type="ECO:0000256" key="10">
    <source>
        <dbReference type="ARBA" id="ARBA00022786"/>
    </source>
</evidence>
<gene>
    <name evidence="17" type="ORF">JKP88DRAFT_206755</name>
</gene>
<dbReference type="GO" id="GO:0043161">
    <property type="term" value="P:proteasome-mediated ubiquitin-dependent protein catabolic process"/>
    <property type="evidence" value="ECO:0007669"/>
    <property type="project" value="TreeGrafter"/>
</dbReference>
<keyword evidence="6 15" id="KW-0812">Transmembrane</keyword>
<keyword evidence="13 15" id="KW-0472">Membrane</keyword>
<feature type="transmembrane region" description="Helical" evidence="15">
    <location>
        <begin position="144"/>
        <end position="169"/>
    </location>
</feature>
<accession>A0A835Z9L2</accession>
<dbReference type="GO" id="GO:0008270">
    <property type="term" value="F:zinc ion binding"/>
    <property type="evidence" value="ECO:0007669"/>
    <property type="project" value="UniProtKB-KW"/>
</dbReference>
<evidence type="ECO:0000259" key="16">
    <source>
        <dbReference type="PROSITE" id="PS50089"/>
    </source>
</evidence>
<comment type="subcellular location">
    <subcellularLocation>
        <location evidence="2">Endomembrane system</location>
        <topology evidence="2">Multi-pass membrane protein</topology>
    </subcellularLocation>
</comment>
<feature type="transmembrane region" description="Helical" evidence="15">
    <location>
        <begin position="46"/>
        <end position="71"/>
    </location>
</feature>
<dbReference type="InterPro" id="IPR013083">
    <property type="entry name" value="Znf_RING/FYVE/PHD"/>
</dbReference>
<keyword evidence="10" id="KW-0833">Ubl conjugation pathway</keyword>
<dbReference type="InterPro" id="IPR011016">
    <property type="entry name" value="Znf_RING-CH"/>
</dbReference>
<comment type="catalytic activity">
    <reaction evidence="1">
        <text>S-ubiquitinyl-[E2 ubiquitin-conjugating enzyme]-L-cysteine + [acceptor protein]-L-lysine = [E2 ubiquitin-conjugating enzyme]-L-cysteine + N(6)-ubiquitinyl-[acceptor protein]-L-lysine.</text>
        <dbReference type="EC" id="2.3.2.27"/>
    </reaction>
</comment>
<organism evidence="17 18">
    <name type="scientific">Tribonema minus</name>
    <dbReference type="NCBI Taxonomy" id="303371"/>
    <lineage>
        <taxon>Eukaryota</taxon>
        <taxon>Sar</taxon>
        <taxon>Stramenopiles</taxon>
        <taxon>Ochrophyta</taxon>
        <taxon>PX clade</taxon>
        <taxon>Xanthophyceae</taxon>
        <taxon>Tribonematales</taxon>
        <taxon>Tribonemataceae</taxon>
        <taxon>Tribonema</taxon>
    </lineage>
</organism>
<evidence type="ECO:0000256" key="8">
    <source>
        <dbReference type="ARBA" id="ARBA00022729"/>
    </source>
</evidence>
<sequence>MLFRQLYHSNTQAAAARVSLVCIGMQAVLDALICIAHLLLCAMMQPLFVALASVAFFKLVNFCIFEMRFLILVYQSRQPQSFFEGGWQSMRNELAVLHGRFYLALFATLAAVMPILVLLLYSFWVPQIVSNILRDTRHSLHPLYLFGISATRLVLPLYFYGCPANFLVVVIPHYQMHYEECVLLVLWVSVQVCVILMQDRFGPHFFIPARFLPQKYNYYRPVPSGPQYEAAETSETADLETGTGPECAICYNVVDPSLRTHMVTPCDHCFHTECLQQWINIKMECPTCRSTLPPT</sequence>
<dbReference type="PANTHER" id="PTHR22763:SF162">
    <property type="entry name" value="TRANSMEMBRANE E3 UBIQUITIN-PROTEIN LIGASE 1"/>
    <property type="match status" value="1"/>
</dbReference>
<dbReference type="PANTHER" id="PTHR22763">
    <property type="entry name" value="RING ZINC FINGER PROTEIN"/>
    <property type="match status" value="1"/>
</dbReference>
<reference evidence="17" key="1">
    <citation type="submission" date="2021-02" db="EMBL/GenBank/DDBJ databases">
        <title>First Annotated Genome of the Yellow-green Alga Tribonema minus.</title>
        <authorList>
            <person name="Mahan K.M."/>
        </authorList>
    </citation>
    <scope>NUCLEOTIDE SEQUENCE</scope>
    <source>
        <strain evidence="17">UTEX B ZZ1240</strain>
    </source>
</reference>
<dbReference type="InterPro" id="IPR021319">
    <property type="entry name" value="DUF2921"/>
</dbReference>
<evidence type="ECO:0000256" key="4">
    <source>
        <dbReference type="ARBA" id="ARBA00012483"/>
    </source>
</evidence>
<keyword evidence="7" id="KW-0479">Metal-binding</keyword>
<evidence type="ECO:0000256" key="12">
    <source>
        <dbReference type="ARBA" id="ARBA00022989"/>
    </source>
</evidence>
<evidence type="ECO:0000313" key="17">
    <source>
        <dbReference type="EMBL" id="KAG5188182.1"/>
    </source>
</evidence>
<proteinExistence type="predicted"/>
<evidence type="ECO:0000256" key="13">
    <source>
        <dbReference type="ARBA" id="ARBA00023136"/>
    </source>
</evidence>
<evidence type="ECO:0000256" key="6">
    <source>
        <dbReference type="ARBA" id="ARBA00022692"/>
    </source>
</evidence>
<dbReference type="InterPro" id="IPR001841">
    <property type="entry name" value="Znf_RING"/>
</dbReference>
<dbReference type="SMART" id="SM00744">
    <property type="entry name" value="RINGv"/>
    <property type="match status" value="1"/>
</dbReference>
<keyword evidence="11" id="KW-0862">Zinc</keyword>
<keyword evidence="12 15" id="KW-1133">Transmembrane helix</keyword>
<evidence type="ECO:0000256" key="7">
    <source>
        <dbReference type="ARBA" id="ARBA00022723"/>
    </source>
</evidence>
<keyword evidence="8" id="KW-0732">Signal</keyword>
<evidence type="ECO:0000256" key="11">
    <source>
        <dbReference type="ARBA" id="ARBA00022833"/>
    </source>
</evidence>
<evidence type="ECO:0000256" key="3">
    <source>
        <dbReference type="ARBA" id="ARBA00004906"/>
    </source>
</evidence>
<keyword evidence="9 14" id="KW-0863">Zinc-finger</keyword>
<dbReference type="Pfam" id="PF13639">
    <property type="entry name" value="zf-RING_2"/>
    <property type="match status" value="1"/>
</dbReference>
<evidence type="ECO:0000256" key="2">
    <source>
        <dbReference type="ARBA" id="ARBA00004127"/>
    </source>
</evidence>
<dbReference type="OrthoDB" id="9984778at2759"/>
<comment type="pathway">
    <text evidence="3">Protein modification; protein ubiquitination.</text>
</comment>
<dbReference type="PROSITE" id="PS50089">
    <property type="entry name" value="ZF_RING_2"/>
    <property type="match status" value="1"/>
</dbReference>